<dbReference type="Proteomes" id="UP000233750">
    <property type="component" value="Unassembled WGS sequence"/>
</dbReference>
<name>A0A2N3WMJ1_9PSEU</name>
<feature type="region of interest" description="Disordered" evidence="1">
    <location>
        <begin position="240"/>
        <end position="281"/>
    </location>
</feature>
<evidence type="ECO:0000313" key="3">
    <source>
        <dbReference type="Proteomes" id="UP000233750"/>
    </source>
</evidence>
<evidence type="ECO:0000313" key="2">
    <source>
        <dbReference type="EMBL" id="PKV95079.1"/>
    </source>
</evidence>
<proteinExistence type="predicted"/>
<comment type="caution">
    <text evidence="2">The sequence shown here is derived from an EMBL/GenBank/DDBJ whole genome shotgun (WGS) entry which is preliminary data.</text>
</comment>
<accession>A0A2N3WMJ1</accession>
<keyword evidence="3" id="KW-1185">Reference proteome</keyword>
<reference evidence="2 3" key="1">
    <citation type="submission" date="2017-12" db="EMBL/GenBank/DDBJ databases">
        <title>Sequencing the genomes of 1000 Actinobacteria strains.</title>
        <authorList>
            <person name="Klenk H.-P."/>
        </authorList>
    </citation>
    <scope>NUCLEOTIDE SEQUENCE [LARGE SCALE GENOMIC DNA]</scope>
    <source>
        <strain evidence="2 3">DSM 45165</strain>
    </source>
</reference>
<feature type="compositionally biased region" description="Low complexity" evidence="1">
    <location>
        <begin position="61"/>
        <end position="71"/>
    </location>
</feature>
<feature type="region of interest" description="Disordered" evidence="1">
    <location>
        <begin position="190"/>
        <end position="213"/>
    </location>
</feature>
<dbReference type="AlphaFoldDB" id="A0A2N3WMJ1"/>
<sequence length="281" mass="28253">MAESGDSPSRGAARPVRSGSGGRAGTCPRSRDRGGGVARRTRWSGRPARPACGSRSGGAGAPSARGTGGDAATDGVAGEICVFCPDGLVATACRINGTVRQTDGVARRIDGTARQADRDCPAGQRGCPAGRPDRQARRPGLSLPTAGAARHTDRGRWCGWRTNSIYPVNKGDRSSGELCSVQLVAGQEHSRGRGCAPAPSGPAGGYRPAGAGAPDPVPRLGGAGARSGWFCAGTGAASRRVARPGSGRTGIPGRQKVRPGGTSVPTPCTTRGPRECSGPIG</sequence>
<gene>
    <name evidence="2" type="ORF">ATK30_5980</name>
</gene>
<organism evidence="2 3">
    <name type="scientific">Amycolatopsis echigonensis</name>
    <dbReference type="NCBI Taxonomy" id="2576905"/>
    <lineage>
        <taxon>Bacteria</taxon>
        <taxon>Bacillati</taxon>
        <taxon>Actinomycetota</taxon>
        <taxon>Actinomycetes</taxon>
        <taxon>Pseudonocardiales</taxon>
        <taxon>Pseudonocardiaceae</taxon>
        <taxon>Amycolatopsis</taxon>
    </lineage>
</organism>
<dbReference type="EMBL" id="PJMY01000003">
    <property type="protein sequence ID" value="PKV95079.1"/>
    <property type="molecule type" value="Genomic_DNA"/>
</dbReference>
<evidence type="ECO:0000256" key="1">
    <source>
        <dbReference type="SAM" id="MobiDB-lite"/>
    </source>
</evidence>
<feature type="region of interest" description="Disordered" evidence="1">
    <location>
        <begin position="114"/>
        <end position="149"/>
    </location>
</feature>
<feature type="region of interest" description="Disordered" evidence="1">
    <location>
        <begin position="1"/>
        <end position="71"/>
    </location>
</feature>
<protein>
    <submittedName>
        <fullName evidence="2">Uncharacterized protein</fullName>
    </submittedName>
</protein>